<gene>
    <name evidence="1" type="ORF">M6B38_320655</name>
</gene>
<sequence>MGKSVVQHKFSQLFPYFSLFKSFFAFHSEKDAQVFHGKVSGTTKILQIVSILFSV</sequence>
<name>A0AAX6HC19_IRIPA</name>
<proteinExistence type="predicted"/>
<organism evidence="1 2">
    <name type="scientific">Iris pallida</name>
    <name type="common">Sweet iris</name>
    <dbReference type="NCBI Taxonomy" id="29817"/>
    <lineage>
        <taxon>Eukaryota</taxon>
        <taxon>Viridiplantae</taxon>
        <taxon>Streptophyta</taxon>
        <taxon>Embryophyta</taxon>
        <taxon>Tracheophyta</taxon>
        <taxon>Spermatophyta</taxon>
        <taxon>Magnoliopsida</taxon>
        <taxon>Liliopsida</taxon>
        <taxon>Asparagales</taxon>
        <taxon>Iridaceae</taxon>
        <taxon>Iridoideae</taxon>
        <taxon>Irideae</taxon>
        <taxon>Iris</taxon>
    </lineage>
</organism>
<dbReference type="Proteomes" id="UP001140949">
    <property type="component" value="Unassembled WGS sequence"/>
</dbReference>
<accession>A0AAX6HC19</accession>
<evidence type="ECO:0000313" key="1">
    <source>
        <dbReference type="EMBL" id="KAJ6838413.1"/>
    </source>
</evidence>
<dbReference type="AlphaFoldDB" id="A0AAX6HC19"/>
<keyword evidence="2" id="KW-1185">Reference proteome</keyword>
<protein>
    <submittedName>
        <fullName evidence="1">E3 ubiquitin-protein ligase UPL1-like</fullName>
    </submittedName>
</protein>
<dbReference type="EMBL" id="JANAVB010010792">
    <property type="protein sequence ID" value="KAJ6838413.1"/>
    <property type="molecule type" value="Genomic_DNA"/>
</dbReference>
<reference evidence="1" key="2">
    <citation type="submission" date="2023-04" db="EMBL/GenBank/DDBJ databases">
        <authorList>
            <person name="Bruccoleri R.E."/>
            <person name="Oakeley E.J."/>
            <person name="Faust A.-M."/>
            <person name="Dessus-Babus S."/>
            <person name="Altorfer M."/>
            <person name="Burckhardt D."/>
            <person name="Oertli M."/>
            <person name="Naumann U."/>
            <person name="Petersen F."/>
            <person name="Wong J."/>
        </authorList>
    </citation>
    <scope>NUCLEOTIDE SEQUENCE</scope>
    <source>
        <strain evidence="1">GSM-AAB239-AS_SAM_17_03QT</strain>
        <tissue evidence="1">Leaf</tissue>
    </source>
</reference>
<evidence type="ECO:0000313" key="2">
    <source>
        <dbReference type="Proteomes" id="UP001140949"/>
    </source>
</evidence>
<reference evidence="1" key="1">
    <citation type="journal article" date="2023" name="GigaByte">
        <title>Genome assembly of the bearded iris, Iris pallida Lam.</title>
        <authorList>
            <person name="Bruccoleri R.E."/>
            <person name="Oakeley E.J."/>
            <person name="Faust A.M.E."/>
            <person name="Altorfer M."/>
            <person name="Dessus-Babus S."/>
            <person name="Burckhardt D."/>
            <person name="Oertli M."/>
            <person name="Naumann U."/>
            <person name="Petersen F."/>
            <person name="Wong J."/>
        </authorList>
    </citation>
    <scope>NUCLEOTIDE SEQUENCE</scope>
    <source>
        <strain evidence="1">GSM-AAB239-AS_SAM_17_03QT</strain>
    </source>
</reference>
<comment type="caution">
    <text evidence="1">The sequence shown here is derived from an EMBL/GenBank/DDBJ whole genome shotgun (WGS) entry which is preliminary data.</text>
</comment>